<dbReference type="AlphaFoldDB" id="A0A6G8FMF8"/>
<accession>A0A6G8FMF8</accession>
<sequence>MGRSNKASFGQGFKRFFQKYADFTGRASPREFWWGFLVFMLARLLPYLLMFAGALVSDSLDPRSPVADSVNSVLGLALVFILLLFLASEFGTVLPILAVTWRRLHDANLPGPWALLSFIPLLGQVVLLVLVLMPSTPAGRRFDYQAWGPAPGIPPQGYPTQAFQQPPQ</sequence>
<dbReference type="Pfam" id="PF05656">
    <property type="entry name" value="DUF805"/>
    <property type="match status" value="1"/>
</dbReference>
<evidence type="ECO:0000256" key="1">
    <source>
        <dbReference type="SAM" id="Phobius"/>
    </source>
</evidence>
<keyword evidence="3" id="KW-1185">Reference proteome</keyword>
<keyword evidence="1" id="KW-0472">Membrane</keyword>
<reference evidence="2 3" key="1">
    <citation type="submission" date="2020-03" db="EMBL/GenBank/DDBJ databases">
        <title>Leucobacter sp. nov., isolated from beetles.</title>
        <authorList>
            <person name="Hyun D.-W."/>
            <person name="Bae J.-W."/>
        </authorList>
    </citation>
    <scope>NUCLEOTIDE SEQUENCE [LARGE SCALE GENOMIC DNA]</scope>
    <source>
        <strain evidence="2 3">HDW9B</strain>
    </source>
</reference>
<keyword evidence="1" id="KW-1133">Transmembrane helix</keyword>
<feature type="transmembrane region" description="Helical" evidence="1">
    <location>
        <begin position="113"/>
        <end position="133"/>
    </location>
</feature>
<dbReference type="Proteomes" id="UP000501387">
    <property type="component" value="Chromosome"/>
</dbReference>
<dbReference type="KEGG" id="lins:G7067_13145"/>
<dbReference type="PANTHER" id="PTHR34980:SF2">
    <property type="entry name" value="INNER MEMBRANE PROTEIN YHAH-RELATED"/>
    <property type="match status" value="1"/>
</dbReference>
<dbReference type="PANTHER" id="PTHR34980">
    <property type="entry name" value="INNER MEMBRANE PROTEIN-RELATED-RELATED"/>
    <property type="match status" value="1"/>
</dbReference>
<dbReference type="GO" id="GO:0005886">
    <property type="term" value="C:plasma membrane"/>
    <property type="evidence" value="ECO:0007669"/>
    <property type="project" value="TreeGrafter"/>
</dbReference>
<dbReference type="EMBL" id="CP049934">
    <property type="protein sequence ID" value="QIM17479.1"/>
    <property type="molecule type" value="Genomic_DNA"/>
</dbReference>
<feature type="transmembrane region" description="Helical" evidence="1">
    <location>
        <begin position="76"/>
        <end position="101"/>
    </location>
</feature>
<protein>
    <submittedName>
        <fullName evidence="2">DUF805 domain-containing protein</fullName>
    </submittedName>
</protein>
<dbReference type="InterPro" id="IPR008523">
    <property type="entry name" value="DUF805"/>
</dbReference>
<evidence type="ECO:0000313" key="2">
    <source>
        <dbReference type="EMBL" id="QIM17479.1"/>
    </source>
</evidence>
<name>A0A6G8FMF8_9MICO</name>
<keyword evidence="1" id="KW-0812">Transmembrane</keyword>
<gene>
    <name evidence="2" type="ORF">G7067_13145</name>
</gene>
<organism evidence="2 3">
    <name type="scientific">Leucobacter insecticola</name>
    <dbReference type="NCBI Taxonomy" id="2714934"/>
    <lineage>
        <taxon>Bacteria</taxon>
        <taxon>Bacillati</taxon>
        <taxon>Actinomycetota</taxon>
        <taxon>Actinomycetes</taxon>
        <taxon>Micrococcales</taxon>
        <taxon>Microbacteriaceae</taxon>
        <taxon>Leucobacter</taxon>
    </lineage>
</organism>
<proteinExistence type="predicted"/>
<feature type="transmembrane region" description="Helical" evidence="1">
    <location>
        <begin position="32"/>
        <end position="56"/>
    </location>
</feature>
<evidence type="ECO:0000313" key="3">
    <source>
        <dbReference type="Proteomes" id="UP000501387"/>
    </source>
</evidence>